<feature type="binding site" evidence="13">
    <location>
        <position position="179"/>
    </location>
    <ligand>
        <name>ATP</name>
        <dbReference type="ChEBI" id="CHEBI:30616"/>
    </ligand>
</feature>
<evidence type="ECO:0000256" key="9">
    <source>
        <dbReference type="ARBA" id="ARBA00022741"/>
    </source>
</evidence>
<comment type="function">
    <text evidence="12 13">Catalyzes the condensation of pantoate with beta-alanine in an ATP-dependent reaction via a pantoyl-adenylate intermediate.</text>
</comment>
<comment type="caution">
    <text evidence="14">The sequence shown here is derived from an EMBL/GenBank/DDBJ whole genome shotgun (WGS) entry which is preliminary data.</text>
</comment>
<feature type="binding site" evidence="13">
    <location>
        <begin position="187"/>
        <end position="190"/>
    </location>
    <ligand>
        <name>ATP</name>
        <dbReference type="ChEBI" id="CHEBI:30616"/>
    </ligand>
</feature>
<evidence type="ECO:0000313" key="14">
    <source>
        <dbReference type="EMBL" id="GGB93198.1"/>
    </source>
</evidence>
<dbReference type="CDD" id="cd00560">
    <property type="entry name" value="PanC"/>
    <property type="match status" value="1"/>
</dbReference>
<gene>
    <name evidence="14" type="primary">panC2</name>
    <name evidence="13" type="synonym">panC</name>
    <name evidence="14" type="ORF">GCM10011494_09520</name>
</gene>
<dbReference type="AlphaFoldDB" id="A0A916TQE5"/>
<evidence type="ECO:0000256" key="10">
    <source>
        <dbReference type="ARBA" id="ARBA00022840"/>
    </source>
</evidence>
<keyword evidence="9 13" id="KW-0547">Nucleotide-binding</keyword>
<accession>A0A916TQE5</accession>
<dbReference type="PANTHER" id="PTHR21299">
    <property type="entry name" value="CYTIDYLATE KINASE/PANTOATE-BETA-ALANINE LIGASE"/>
    <property type="match status" value="1"/>
</dbReference>
<reference evidence="14" key="1">
    <citation type="journal article" date="2014" name="Int. J. Syst. Evol. Microbiol.">
        <title>Complete genome sequence of Corynebacterium casei LMG S-19264T (=DSM 44701T), isolated from a smear-ripened cheese.</title>
        <authorList>
            <consortium name="US DOE Joint Genome Institute (JGI-PGF)"/>
            <person name="Walter F."/>
            <person name="Albersmeier A."/>
            <person name="Kalinowski J."/>
            <person name="Ruckert C."/>
        </authorList>
    </citation>
    <scope>NUCLEOTIDE SEQUENCE</scope>
    <source>
        <strain evidence="14">CGMCC 1.15095</strain>
    </source>
</reference>
<sequence length="285" mass="30657">MQTVDSLDPLRRAIESLRRDGPVALVPTMGALHEGHLTLVREARSRAARVVVSIFVNPLQFGAGEDLDAYPRQLERDCALLEAEGVDLVWAPRGDVMYPAGFATNISVSGVSEGFCGASRPRHFDGVATVVCKLFNQVRPDTALFGEKDWQQLAVIRRMARDLDLTRPFADAIIGVPTVREADGLAMSSRNAYLGREEREQAAVLPRAMKTAIAAIESGGDVAASLAALEQALLAGGFAALDYAALADAESLAPLTTRGDRPMRLLVAARIGKARLIDNMAVRPR</sequence>
<dbReference type="Proteomes" id="UP000608154">
    <property type="component" value="Unassembled WGS sequence"/>
</dbReference>
<dbReference type="GO" id="GO:0005524">
    <property type="term" value="F:ATP binding"/>
    <property type="evidence" value="ECO:0007669"/>
    <property type="project" value="UniProtKB-KW"/>
</dbReference>
<keyword evidence="7 13" id="KW-0436">Ligase</keyword>
<evidence type="ECO:0000256" key="11">
    <source>
        <dbReference type="ARBA" id="ARBA00048258"/>
    </source>
</evidence>
<reference evidence="14" key="2">
    <citation type="submission" date="2020-09" db="EMBL/GenBank/DDBJ databases">
        <authorList>
            <person name="Sun Q."/>
            <person name="Zhou Y."/>
        </authorList>
    </citation>
    <scope>NUCLEOTIDE SEQUENCE</scope>
    <source>
        <strain evidence="14">CGMCC 1.15095</strain>
    </source>
</reference>
<feature type="binding site" evidence="13">
    <location>
        <begin position="29"/>
        <end position="36"/>
    </location>
    <ligand>
        <name>ATP</name>
        <dbReference type="ChEBI" id="CHEBI:30616"/>
    </ligand>
</feature>
<evidence type="ECO:0000313" key="15">
    <source>
        <dbReference type="Proteomes" id="UP000608154"/>
    </source>
</evidence>
<comment type="catalytic activity">
    <reaction evidence="11 13">
        <text>(R)-pantoate + beta-alanine + ATP = (R)-pantothenate + AMP + diphosphate + H(+)</text>
        <dbReference type="Rhea" id="RHEA:10912"/>
        <dbReference type="ChEBI" id="CHEBI:15378"/>
        <dbReference type="ChEBI" id="CHEBI:15980"/>
        <dbReference type="ChEBI" id="CHEBI:29032"/>
        <dbReference type="ChEBI" id="CHEBI:30616"/>
        <dbReference type="ChEBI" id="CHEBI:33019"/>
        <dbReference type="ChEBI" id="CHEBI:57966"/>
        <dbReference type="ChEBI" id="CHEBI:456215"/>
        <dbReference type="EC" id="6.3.2.1"/>
    </reaction>
</comment>
<comment type="pathway">
    <text evidence="2 13">Cofactor biosynthesis; (R)-pantothenate biosynthesis; (R)-pantothenate from (R)-pantoate and beta-alanine: step 1/1.</text>
</comment>
<feature type="binding site" evidence="13">
    <location>
        <position position="60"/>
    </location>
    <ligand>
        <name>beta-alanine</name>
        <dbReference type="ChEBI" id="CHEBI:57966"/>
    </ligand>
</feature>
<protein>
    <recommendedName>
        <fullName evidence="5 13">Pantothenate synthetase</fullName>
        <shortName evidence="13">PS</shortName>
        <ecNumber evidence="4 13">6.3.2.1</ecNumber>
    </recommendedName>
    <alternativeName>
        <fullName evidence="13">Pantoate--beta-alanine ligase</fullName>
    </alternativeName>
    <alternativeName>
        <fullName evidence="13">Pantoate-activating enzyme</fullName>
    </alternativeName>
</protein>
<proteinExistence type="inferred from homology"/>
<feature type="active site" description="Proton donor" evidence="13">
    <location>
        <position position="36"/>
    </location>
</feature>
<feature type="binding site" evidence="13">
    <location>
        <position position="60"/>
    </location>
    <ligand>
        <name>(R)-pantoate</name>
        <dbReference type="ChEBI" id="CHEBI:15980"/>
    </ligand>
</feature>
<evidence type="ECO:0000256" key="13">
    <source>
        <dbReference type="HAMAP-Rule" id="MF_00158"/>
    </source>
</evidence>
<evidence type="ECO:0000256" key="8">
    <source>
        <dbReference type="ARBA" id="ARBA00022655"/>
    </source>
</evidence>
<dbReference type="Gene3D" id="3.30.1300.10">
    <property type="entry name" value="Pantoate-beta-alanine ligase, C-terminal domain"/>
    <property type="match status" value="1"/>
</dbReference>
<dbReference type="HAMAP" id="MF_00158">
    <property type="entry name" value="PanC"/>
    <property type="match status" value="1"/>
</dbReference>
<comment type="similarity">
    <text evidence="3 13">Belongs to the pantothenate synthetase family.</text>
</comment>
<feature type="binding site" evidence="13">
    <location>
        <begin position="146"/>
        <end position="149"/>
    </location>
    <ligand>
        <name>ATP</name>
        <dbReference type="ChEBI" id="CHEBI:30616"/>
    </ligand>
</feature>
<dbReference type="EMBL" id="BMHK01000004">
    <property type="protein sequence ID" value="GGB93198.1"/>
    <property type="molecule type" value="Genomic_DNA"/>
</dbReference>
<evidence type="ECO:0000256" key="2">
    <source>
        <dbReference type="ARBA" id="ARBA00004990"/>
    </source>
</evidence>
<dbReference type="Pfam" id="PF02569">
    <property type="entry name" value="Pantoate_ligase"/>
    <property type="match status" value="1"/>
</dbReference>
<dbReference type="PANTHER" id="PTHR21299:SF1">
    <property type="entry name" value="PANTOATE--BETA-ALANINE LIGASE"/>
    <property type="match status" value="1"/>
</dbReference>
<evidence type="ECO:0000256" key="7">
    <source>
        <dbReference type="ARBA" id="ARBA00022598"/>
    </source>
</evidence>
<comment type="subunit">
    <text evidence="13">Homodimer.</text>
</comment>
<dbReference type="InterPro" id="IPR014729">
    <property type="entry name" value="Rossmann-like_a/b/a_fold"/>
</dbReference>
<dbReference type="NCBIfam" id="TIGR00125">
    <property type="entry name" value="cyt_tran_rel"/>
    <property type="match status" value="1"/>
</dbReference>
<evidence type="ECO:0000256" key="12">
    <source>
        <dbReference type="ARBA" id="ARBA00055042"/>
    </source>
</evidence>
<dbReference type="InterPro" id="IPR003721">
    <property type="entry name" value="Pantoate_ligase"/>
</dbReference>
<dbReference type="RefSeq" id="WP_188768921.1">
    <property type="nucleotide sequence ID" value="NZ_BMHK01000004.1"/>
</dbReference>
<keyword evidence="10 13" id="KW-0067">ATP-binding</keyword>
<dbReference type="InterPro" id="IPR004821">
    <property type="entry name" value="Cyt_trans-like"/>
</dbReference>
<keyword evidence="8 13" id="KW-0566">Pantothenate biosynthesis</keyword>
<keyword evidence="6 13" id="KW-0963">Cytoplasm</keyword>
<dbReference type="SUPFAM" id="SSF52374">
    <property type="entry name" value="Nucleotidylyl transferase"/>
    <property type="match status" value="1"/>
</dbReference>
<dbReference type="FunFam" id="3.40.50.620:FF:000114">
    <property type="entry name" value="Pantothenate synthetase"/>
    <property type="match status" value="1"/>
</dbReference>
<feature type="binding site" evidence="13">
    <location>
        <position position="152"/>
    </location>
    <ligand>
        <name>(R)-pantoate</name>
        <dbReference type="ChEBI" id="CHEBI:15980"/>
    </ligand>
</feature>
<dbReference type="Gene3D" id="3.40.50.620">
    <property type="entry name" value="HUPs"/>
    <property type="match status" value="1"/>
</dbReference>
<keyword evidence="15" id="KW-1185">Reference proteome</keyword>
<evidence type="ECO:0000256" key="6">
    <source>
        <dbReference type="ARBA" id="ARBA00022490"/>
    </source>
</evidence>
<evidence type="ECO:0000256" key="5">
    <source>
        <dbReference type="ARBA" id="ARBA00014155"/>
    </source>
</evidence>
<evidence type="ECO:0000256" key="4">
    <source>
        <dbReference type="ARBA" id="ARBA00012219"/>
    </source>
</evidence>
<dbReference type="GO" id="GO:0005829">
    <property type="term" value="C:cytosol"/>
    <property type="evidence" value="ECO:0007669"/>
    <property type="project" value="TreeGrafter"/>
</dbReference>
<dbReference type="InterPro" id="IPR042176">
    <property type="entry name" value="Pantoate_ligase_C"/>
</dbReference>
<comment type="subcellular location">
    <subcellularLocation>
        <location evidence="1 13">Cytoplasm</location>
    </subcellularLocation>
</comment>
<comment type="miscellaneous">
    <text evidence="13">The reaction proceeds by a bi uni uni bi ping pong mechanism.</text>
</comment>
<evidence type="ECO:0000256" key="3">
    <source>
        <dbReference type="ARBA" id="ARBA00009256"/>
    </source>
</evidence>
<evidence type="ECO:0000256" key="1">
    <source>
        <dbReference type="ARBA" id="ARBA00004496"/>
    </source>
</evidence>
<dbReference type="EC" id="6.3.2.1" evidence="4 13"/>
<dbReference type="GO" id="GO:0015940">
    <property type="term" value="P:pantothenate biosynthetic process"/>
    <property type="evidence" value="ECO:0007669"/>
    <property type="project" value="UniProtKB-UniRule"/>
</dbReference>
<organism evidence="14 15">
    <name type="scientific">Novosphingobium endophyticum</name>
    <dbReference type="NCBI Taxonomy" id="1955250"/>
    <lineage>
        <taxon>Bacteria</taxon>
        <taxon>Pseudomonadati</taxon>
        <taxon>Pseudomonadota</taxon>
        <taxon>Alphaproteobacteria</taxon>
        <taxon>Sphingomonadales</taxon>
        <taxon>Sphingomonadaceae</taxon>
        <taxon>Novosphingobium</taxon>
    </lineage>
</organism>
<dbReference type="NCBIfam" id="TIGR00018">
    <property type="entry name" value="panC"/>
    <property type="match status" value="1"/>
</dbReference>
<dbReference type="GO" id="GO:0004592">
    <property type="term" value="F:pantoate-beta-alanine ligase activity"/>
    <property type="evidence" value="ECO:0007669"/>
    <property type="project" value="UniProtKB-UniRule"/>
</dbReference>
<name>A0A916TQE5_9SPHN</name>